<accession>A0ACB8ULD0</accession>
<dbReference type="Proteomes" id="UP001055072">
    <property type="component" value="Unassembled WGS sequence"/>
</dbReference>
<evidence type="ECO:0000313" key="2">
    <source>
        <dbReference type="Proteomes" id="UP001055072"/>
    </source>
</evidence>
<proteinExistence type="predicted"/>
<organism evidence="1 2">
    <name type="scientific">Irpex rosettiformis</name>
    <dbReference type="NCBI Taxonomy" id="378272"/>
    <lineage>
        <taxon>Eukaryota</taxon>
        <taxon>Fungi</taxon>
        <taxon>Dikarya</taxon>
        <taxon>Basidiomycota</taxon>
        <taxon>Agaricomycotina</taxon>
        <taxon>Agaricomycetes</taxon>
        <taxon>Polyporales</taxon>
        <taxon>Irpicaceae</taxon>
        <taxon>Irpex</taxon>
    </lineage>
</organism>
<name>A0ACB8ULD0_9APHY</name>
<keyword evidence="2" id="KW-1185">Reference proteome</keyword>
<sequence length="78" mass="8594">MERFGLLFASSRLLTIIKKVVNKLSGHLPDNAKDMEAKLPGTDRYSADAICSIVYNEGVPVLDGNVNRLLSRVLALHQ</sequence>
<protein>
    <submittedName>
        <fullName evidence="1">Uncharacterized protein</fullName>
    </submittedName>
</protein>
<evidence type="ECO:0000313" key="1">
    <source>
        <dbReference type="EMBL" id="KAI0095114.1"/>
    </source>
</evidence>
<gene>
    <name evidence="1" type="ORF">BDY19DRAFT_879418</name>
</gene>
<reference evidence="1" key="1">
    <citation type="journal article" date="2021" name="Environ. Microbiol.">
        <title>Gene family expansions and transcriptome signatures uncover fungal adaptations to wood decay.</title>
        <authorList>
            <person name="Hage H."/>
            <person name="Miyauchi S."/>
            <person name="Viragh M."/>
            <person name="Drula E."/>
            <person name="Min B."/>
            <person name="Chaduli D."/>
            <person name="Navarro D."/>
            <person name="Favel A."/>
            <person name="Norest M."/>
            <person name="Lesage-Meessen L."/>
            <person name="Balint B."/>
            <person name="Merenyi Z."/>
            <person name="de Eugenio L."/>
            <person name="Morin E."/>
            <person name="Martinez A.T."/>
            <person name="Baldrian P."/>
            <person name="Stursova M."/>
            <person name="Martinez M.J."/>
            <person name="Novotny C."/>
            <person name="Magnuson J.K."/>
            <person name="Spatafora J.W."/>
            <person name="Maurice S."/>
            <person name="Pangilinan J."/>
            <person name="Andreopoulos W."/>
            <person name="LaButti K."/>
            <person name="Hundley H."/>
            <person name="Na H."/>
            <person name="Kuo A."/>
            <person name="Barry K."/>
            <person name="Lipzen A."/>
            <person name="Henrissat B."/>
            <person name="Riley R."/>
            <person name="Ahrendt S."/>
            <person name="Nagy L.G."/>
            <person name="Grigoriev I.V."/>
            <person name="Martin F."/>
            <person name="Rosso M.N."/>
        </authorList>
    </citation>
    <scope>NUCLEOTIDE SEQUENCE</scope>
    <source>
        <strain evidence="1">CBS 384.51</strain>
    </source>
</reference>
<comment type="caution">
    <text evidence="1">The sequence shown here is derived from an EMBL/GenBank/DDBJ whole genome shotgun (WGS) entry which is preliminary data.</text>
</comment>
<dbReference type="EMBL" id="MU274900">
    <property type="protein sequence ID" value="KAI0095114.1"/>
    <property type="molecule type" value="Genomic_DNA"/>
</dbReference>